<evidence type="ECO:0008006" key="3">
    <source>
        <dbReference type="Google" id="ProtNLM"/>
    </source>
</evidence>
<keyword evidence="2" id="KW-1185">Reference proteome</keyword>
<dbReference type="STRING" id="265719.SAMN04488509_101455"/>
<evidence type="ECO:0000313" key="1">
    <source>
        <dbReference type="EMBL" id="SDD15095.1"/>
    </source>
</evidence>
<dbReference type="Proteomes" id="UP000199603">
    <property type="component" value="Unassembled WGS sequence"/>
</dbReference>
<proteinExistence type="predicted"/>
<reference evidence="1 2" key="1">
    <citation type="submission" date="2016-10" db="EMBL/GenBank/DDBJ databases">
        <authorList>
            <person name="de Groot N.N."/>
        </authorList>
    </citation>
    <scope>NUCLEOTIDE SEQUENCE [LARGE SCALE GENOMIC DNA]</scope>
    <source>
        <strain evidence="1 2">DSM 16957</strain>
    </source>
</reference>
<dbReference type="InterPro" id="IPR029058">
    <property type="entry name" value="AB_hydrolase_fold"/>
</dbReference>
<organism evidence="1 2">
    <name type="scientific">Aquimonas voraii</name>
    <dbReference type="NCBI Taxonomy" id="265719"/>
    <lineage>
        <taxon>Bacteria</taxon>
        <taxon>Pseudomonadati</taxon>
        <taxon>Pseudomonadota</taxon>
        <taxon>Gammaproteobacteria</taxon>
        <taxon>Lysobacterales</taxon>
        <taxon>Lysobacteraceae</taxon>
        <taxon>Aquimonas</taxon>
    </lineage>
</organism>
<dbReference type="Gene3D" id="3.40.50.1820">
    <property type="entry name" value="alpha/beta hydrolase"/>
    <property type="match status" value="1"/>
</dbReference>
<dbReference type="OrthoDB" id="489469at2"/>
<dbReference type="SUPFAM" id="SSF53474">
    <property type="entry name" value="alpha/beta-Hydrolases"/>
    <property type="match status" value="1"/>
</dbReference>
<dbReference type="RefSeq" id="WP_091238300.1">
    <property type="nucleotide sequence ID" value="NZ_FNAG01000001.1"/>
</dbReference>
<name>A0A1G6SG59_9GAMM</name>
<accession>A0A1G6SG59</accession>
<protein>
    <recommendedName>
        <fullName evidence="3">Phospholipase</fullName>
    </recommendedName>
</protein>
<evidence type="ECO:0000313" key="2">
    <source>
        <dbReference type="Proteomes" id="UP000199603"/>
    </source>
</evidence>
<gene>
    <name evidence="1" type="ORF">SAMN04488509_101455</name>
</gene>
<dbReference type="EMBL" id="FNAG01000001">
    <property type="protein sequence ID" value="SDD15095.1"/>
    <property type="molecule type" value="Genomic_DNA"/>
</dbReference>
<sequence>MPLPDTLVFLHGWSVTSTETYGGLPERLAAEYAARGQTLRLRDIHLGRYVSFHDEVRMEDLARALQAAVERELGALIQSGRRFAVITHSTGGPLAREWWWRYYVQPRGAPSCPMSHLVMLAPANFGSALAQLGKGRLGRIQAFAQGVEPGAGVLDWLEQGSPEAWALNEAWCRGRFGEPGGEHGRGVYPFVLTGQSIDRKLYDHLNPYTGESGSDGVVRVASANLNAALLVLEQGRSGDLQRLEPVGGLKRAPRTAFRLIAGAAHSGKARGILRGVSASAGGQGGETVQAVLRCLEVDSNAAYANVCDAFERESEVVQDAERVEIEAVAVLPDRAHLHDRSSLVIFRLQDSEGGALKDYDLVLTGAQDSPDLLPAGFLRDRQRNSRHPGSLSLLFNHDLMAGCAAIPDPRRAGAELRAAQPGVDRLGLKLRPRPEQGFVRYAQAAIQAEPTLLRQVLRPNQTTLVDLRLQRLVDRASVEFGAAGGVHSFRGVKPSGESVP</sequence>
<dbReference type="AlphaFoldDB" id="A0A1G6SG59"/>